<reference evidence="1 2" key="1">
    <citation type="submission" date="2019-03" db="EMBL/GenBank/DDBJ databases">
        <title>Draft genome sequences of novel Actinobacteria.</title>
        <authorList>
            <person name="Sahin N."/>
            <person name="Ay H."/>
            <person name="Saygin H."/>
        </authorList>
    </citation>
    <scope>NUCLEOTIDE SEQUENCE [LARGE SCALE GENOMIC DNA]</scope>
    <source>
        <strain evidence="1 2">6K102</strain>
    </source>
</reference>
<keyword evidence="2" id="KW-1185">Reference proteome</keyword>
<evidence type="ECO:0000313" key="1">
    <source>
        <dbReference type="EMBL" id="TDE57745.1"/>
    </source>
</evidence>
<accession>A0A4R5FVC4</accession>
<proteinExistence type="predicted"/>
<gene>
    <name evidence="1" type="ORF">E1295_07220</name>
</gene>
<comment type="caution">
    <text evidence="1">The sequence shown here is derived from an EMBL/GenBank/DDBJ whole genome shotgun (WGS) entry which is preliminary data.</text>
</comment>
<protein>
    <submittedName>
        <fullName evidence="1">Uncharacterized protein</fullName>
    </submittedName>
</protein>
<dbReference type="AlphaFoldDB" id="A0A4R5FVC4"/>
<sequence>MKKSAGWWLLVAATATYMGIQLSQTIRNRNAWPFCSYNMFNYYIPDRATQVRVVLMTDKGRMIGPADPWPLLPLEFFRVISFIVRVFVSSSDTVVRDRFCEAAIKGMNERPWRDWDEVRASFRAPPGERFAGMELYMVEVDFRMCDPGDRAHVLKADLIHRYDPGGWFGDAPEPSLWRIVDCVGKE</sequence>
<organism evidence="1 2">
    <name type="scientific">Nonomuraea mesophila</name>
    <dbReference type="NCBI Taxonomy" id="2530382"/>
    <lineage>
        <taxon>Bacteria</taxon>
        <taxon>Bacillati</taxon>
        <taxon>Actinomycetota</taxon>
        <taxon>Actinomycetes</taxon>
        <taxon>Streptosporangiales</taxon>
        <taxon>Streptosporangiaceae</taxon>
        <taxon>Nonomuraea</taxon>
    </lineage>
</organism>
<dbReference type="EMBL" id="SMLD01000012">
    <property type="protein sequence ID" value="TDE57745.1"/>
    <property type="molecule type" value="Genomic_DNA"/>
</dbReference>
<dbReference type="Proteomes" id="UP000295136">
    <property type="component" value="Unassembled WGS sequence"/>
</dbReference>
<dbReference type="RefSeq" id="WP_132628890.1">
    <property type="nucleotide sequence ID" value="NZ_SMLD01000012.1"/>
</dbReference>
<evidence type="ECO:0000313" key="2">
    <source>
        <dbReference type="Proteomes" id="UP000295136"/>
    </source>
</evidence>
<name>A0A4R5FVC4_9ACTN</name>